<organism evidence="7 8">
    <name type="scientific">Monascus purpureus</name>
    <name type="common">Red mold</name>
    <name type="synonym">Monascus anka</name>
    <dbReference type="NCBI Taxonomy" id="5098"/>
    <lineage>
        <taxon>Eukaryota</taxon>
        <taxon>Fungi</taxon>
        <taxon>Dikarya</taxon>
        <taxon>Ascomycota</taxon>
        <taxon>Pezizomycotina</taxon>
        <taxon>Eurotiomycetes</taxon>
        <taxon>Eurotiomycetidae</taxon>
        <taxon>Eurotiales</taxon>
        <taxon>Aspergillaceae</taxon>
        <taxon>Monascus</taxon>
    </lineage>
</organism>
<dbReference type="Pfam" id="PF01596">
    <property type="entry name" value="Methyltransf_3"/>
    <property type="match status" value="1"/>
</dbReference>
<dbReference type="AlphaFoldDB" id="A0A507QKB8"/>
<evidence type="ECO:0000256" key="5">
    <source>
        <dbReference type="ARBA" id="ARBA00022939"/>
    </source>
</evidence>
<evidence type="ECO:0000256" key="4">
    <source>
        <dbReference type="ARBA" id="ARBA00022691"/>
    </source>
</evidence>
<dbReference type="GO" id="GO:0006584">
    <property type="term" value="P:catecholamine metabolic process"/>
    <property type="evidence" value="ECO:0007669"/>
    <property type="project" value="UniProtKB-KW"/>
</dbReference>
<comment type="similarity">
    <text evidence="6">Belongs to the class I-like SAM-binding methyltransferase superfamily. Cation-dependent O-methyltransferase family.</text>
</comment>
<dbReference type="PANTHER" id="PTHR43836:SF2">
    <property type="entry name" value="CATECHOL O-METHYLTRANSFERASE 1-RELATED"/>
    <property type="match status" value="1"/>
</dbReference>
<keyword evidence="8" id="KW-1185">Reference proteome</keyword>
<dbReference type="GO" id="GO:0008171">
    <property type="term" value="F:O-methyltransferase activity"/>
    <property type="evidence" value="ECO:0007669"/>
    <property type="project" value="InterPro"/>
</dbReference>
<dbReference type="STRING" id="5098.A0A507QKB8"/>
<dbReference type="EMBL" id="VIFY01000178">
    <property type="protein sequence ID" value="TQB68989.1"/>
    <property type="molecule type" value="Genomic_DNA"/>
</dbReference>
<dbReference type="InterPro" id="IPR002935">
    <property type="entry name" value="SAM_O-MeTrfase"/>
</dbReference>
<keyword evidence="3" id="KW-0808">Transferase</keyword>
<accession>A0A507QKB8</accession>
<evidence type="ECO:0000313" key="8">
    <source>
        <dbReference type="Proteomes" id="UP000319663"/>
    </source>
</evidence>
<dbReference type="SUPFAM" id="SSF53335">
    <property type="entry name" value="S-adenosyl-L-methionine-dependent methyltransferases"/>
    <property type="match status" value="1"/>
</dbReference>
<proteinExistence type="inferred from homology"/>
<evidence type="ECO:0000256" key="6">
    <source>
        <dbReference type="ARBA" id="ARBA00023453"/>
    </source>
</evidence>
<dbReference type="PANTHER" id="PTHR43836">
    <property type="entry name" value="CATECHOL O-METHYLTRANSFERASE 1-RELATED"/>
    <property type="match status" value="1"/>
</dbReference>
<protein>
    <recommendedName>
        <fullName evidence="1">catechol O-methyltransferase</fullName>
        <ecNumber evidence="1">2.1.1.6</ecNumber>
    </recommendedName>
</protein>
<dbReference type="InterPro" id="IPR029063">
    <property type="entry name" value="SAM-dependent_MTases_sf"/>
</dbReference>
<dbReference type="Proteomes" id="UP000319663">
    <property type="component" value="Unassembled WGS sequence"/>
</dbReference>
<dbReference type="EC" id="2.1.1.6" evidence="1"/>
<evidence type="ECO:0000256" key="2">
    <source>
        <dbReference type="ARBA" id="ARBA00022603"/>
    </source>
</evidence>
<name>A0A507QKB8_MONPU</name>
<evidence type="ECO:0000256" key="1">
    <source>
        <dbReference type="ARBA" id="ARBA00012880"/>
    </source>
</evidence>
<evidence type="ECO:0000256" key="3">
    <source>
        <dbReference type="ARBA" id="ARBA00022679"/>
    </source>
</evidence>
<dbReference type="GO" id="GO:0032259">
    <property type="term" value="P:methylation"/>
    <property type="evidence" value="ECO:0007669"/>
    <property type="project" value="UniProtKB-KW"/>
</dbReference>
<dbReference type="PROSITE" id="PS51682">
    <property type="entry name" value="SAM_OMT_I"/>
    <property type="match status" value="1"/>
</dbReference>
<keyword evidence="5" id="KW-0128">Catecholamine metabolism</keyword>
<dbReference type="Gene3D" id="3.40.50.150">
    <property type="entry name" value="Vaccinia Virus protein VP39"/>
    <property type="match status" value="1"/>
</dbReference>
<gene>
    <name evidence="7" type="ORF">MPDQ_002452</name>
</gene>
<evidence type="ECO:0000313" key="7">
    <source>
        <dbReference type="EMBL" id="TQB68989.1"/>
    </source>
</evidence>
<sequence>MTSTGTYQRDGKEIELLPFIFQHPSLPSLRNKPEEILSLIEEFDRTHKKLITIGHARGELIKGVIAERKPATMVEFGGYVGYSAIKFGDALRKAGGKKYYSLEIDPIFAAISNLLLDLAGLRDVVQILVAPAQVSLARLIKEGLVNEIEILFLDHWKDRYLPDLRLVESLGLLKPERSILVADNVPRLVESPYLTWIKASPEEKKEIQKDLTPPKAGELRKLIEEKEEKELETELSDVAGNPDIVYETVVHDFQSGARLDGVAITKVVG</sequence>
<dbReference type="OrthoDB" id="186626at2759"/>
<keyword evidence="2" id="KW-0489">Methyltransferase</keyword>
<comment type="caution">
    <text evidence="7">The sequence shown here is derived from an EMBL/GenBank/DDBJ whole genome shotgun (WGS) entry which is preliminary data.</text>
</comment>
<keyword evidence="4" id="KW-0949">S-adenosyl-L-methionine</keyword>
<reference evidence="7 8" key="1">
    <citation type="submission" date="2019-06" db="EMBL/GenBank/DDBJ databases">
        <title>Wine fermentation using esterase from Monascus purpureus.</title>
        <authorList>
            <person name="Geng C."/>
            <person name="Zhang Y."/>
        </authorList>
    </citation>
    <scope>NUCLEOTIDE SEQUENCE [LARGE SCALE GENOMIC DNA]</scope>
    <source>
        <strain evidence="7">HQ1</strain>
    </source>
</reference>